<evidence type="ECO:0000313" key="2">
    <source>
        <dbReference type="Proteomes" id="UP001500902"/>
    </source>
</evidence>
<reference evidence="2" key="1">
    <citation type="journal article" date="2019" name="Int. J. Syst. Evol. Microbiol.">
        <title>The Global Catalogue of Microorganisms (GCM) 10K type strain sequencing project: providing services to taxonomists for standard genome sequencing and annotation.</title>
        <authorList>
            <consortium name="The Broad Institute Genomics Platform"/>
            <consortium name="The Broad Institute Genome Sequencing Center for Infectious Disease"/>
            <person name="Wu L."/>
            <person name="Ma J."/>
        </authorList>
    </citation>
    <scope>NUCLEOTIDE SEQUENCE [LARGE SCALE GENOMIC DNA]</scope>
    <source>
        <strain evidence="2">JCM 16904</strain>
    </source>
</reference>
<keyword evidence="2" id="KW-1185">Reference proteome</keyword>
<proteinExistence type="predicted"/>
<protein>
    <submittedName>
        <fullName evidence="1">Uncharacterized protein</fullName>
    </submittedName>
</protein>
<accession>A0ABP7B6F6</accession>
<name>A0ABP7B6F6_9ACTN</name>
<comment type="caution">
    <text evidence="1">The sequence shown here is derived from an EMBL/GenBank/DDBJ whole genome shotgun (WGS) entry which is preliminary data.</text>
</comment>
<gene>
    <name evidence="1" type="ORF">GCM10022224_011360</name>
</gene>
<sequence>MFPAATEADRRRRPGAYVTGRHAAAFTGCAILAITGVPAVAFLRHVAVAGDPPPGDDHGTREVNT</sequence>
<dbReference type="RefSeq" id="WP_344873672.1">
    <property type="nucleotide sequence ID" value="NZ_BAAAZP010000016.1"/>
</dbReference>
<evidence type="ECO:0000313" key="1">
    <source>
        <dbReference type="EMBL" id="GAA3650289.1"/>
    </source>
</evidence>
<dbReference type="EMBL" id="BAAAZP010000016">
    <property type="protein sequence ID" value="GAA3650289.1"/>
    <property type="molecule type" value="Genomic_DNA"/>
</dbReference>
<dbReference type="Proteomes" id="UP001500902">
    <property type="component" value="Unassembled WGS sequence"/>
</dbReference>
<organism evidence="1 2">
    <name type="scientific">Nonomuraea antimicrobica</name>
    <dbReference type="NCBI Taxonomy" id="561173"/>
    <lineage>
        <taxon>Bacteria</taxon>
        <taxon>Bacillati</taxon>
        <taxon>Actinomycetota</taxon>
        <taxon>Actinomycetes</taxon>
        <taxon>Streptosporangiales</taxon>
        <taxon>Streptosporangiaceae</taxon>
        <taxon>Nonomuraea</taxon>
    </lineage>
</organism>